<evidence type="ECO:0000313" key="3">
    <source>
        <dbReference type="EMBL" id="MEI2455235.1"/>
    </source>
</evidence>
<feature type="compositionally biased region" description="Low complexity" evidence="1">
    <location>
        <begin position="291"/>
        <end position="309"/>
    </location>
</feature>
<feature type="compositionally biased region" description="Gly residues" evidence="1">
    <location>
        <begin position="461"/>
        <end position="481"/>
    </location>
</feature>
<accession>A0ABU8D2I0</accession>
<dbReference type="PROSITE" id="PS50914">
    <property type="entry name" value="BON"/>
    <property type="match status" value="1"/>
</dbReference>
<feature type="compositionally biased region" description="Basic and acidic residues" evidence="1">
    <location>
        <begin position="408"/>
        <end position="418"/>
    </location>
</feature>
<feature type="compositionally biased region" description="Basic and acidic residues" evidence="1">
    <location>
        <begin position="251"/>
        <end position="281"/>
    </location>
</feature>
<comment type="caution">
    <text evidence="3">The sequence shown here is derived from an EMBL/GenBank/DDBJ whole genome shotgun (WGS) entry which is preliminary data.</text>
</comment>
<dbReference type="PANTHER" id="PTHR34606">
    <property type="entry name" value="BON DOMAIN-CONTAINING PROTEIN"/>
    <property type="match status" value="1"/>
</dbReference>
<evidence type="ECO:0000259" key="2">
    <source>
        <dbReference type="PROSITE" id="PS50914"/>
    </source>
</evidence>
<feature type="compositionally biased region" description="Basic and acidic residues" evidence="1">
    <location>
        <begin position="333"/>
        <end position="344"/>
    </location>
</feature>
<dbReference type="InterPro" id="IPR051686">
    <property type="entry name" value="Lipoprotein_DolP"/>
</dbReference>
<reference evidence="3 4" key="1">
    <citation type="submission" date="2024-02" db="EMBL/GenBank/DDBJ databases">
        <title>Lysobacter Genome Sequencing and Mining.</title>
        <authorList>
            <person name="Bierman J."/>
            <person name="Walker M.C."/>
        </authorList>
    </citation>
    <scope>NUCLEOTIDE SEQUENCE [LARGE SCALE GENOMIC DNA]</scope>
    <source>
        <strain evidence="3 4">PB6250</strain>
    </source>
</reference>
<dbReference type="Gene3D" id="3.30.1340.30">
    <property type="match status" value="1"/>
</dbReference>
<dbReference type="InterPro" id="IPR007055">
    <property type="entry name" value="BON_dom"/>
</dbReference>
<feature type="compositionally biased region" description="Low complexity" evidence="1">
    <location>
        <begin position="432"/>
        <end position="460"/>
    </location>
</feature>
<name>A0ABU8D2I0_9GAMM</name>
<feature type="compositionally biased region" description="Basic and acidic residues" evidence="1">
    <location>
        <begin position="205"/>
        <end position="219"/>
    </location>
</feature>
<feature type="compositionally biased region" description="Basic and acidic residues" evidence="1">
    <location>
        <begin position="105"/>
        <end position="135"/>
    </location>
</feature>
<dbReference type="Pfam" id="PF04972">
    <property type="entry name" value="BON"/>
    <property type="match status" value="1"/>
</dbReference>
<feature type="region of interest" description="Disordered" evidence="1">
    <location>
        <begin position="42"/>
        <end position="189"/>
    </location>
</feature>
<dbReference type="Proteomes" id="UP001387215">
    <property type="component" value="Unassembled WGS sequence"/>
</dbReference>
<evidence type="ECO:0000313" key="4">
    <source>
        <dbReference type="Proteomes" id="UP001387215"/>
    </source>
</evidence>
<feature type="compositionally biased region" description="Basic and acidic residues" evidence="1">
    <location>
        <begin position="143"/>
        <end position="168"/>
    </location>
</feature>
<feature type="region of interest" description="Disordered" evidence="1">
    <location>
        <begin position="205"/>
        <end position="344"/>
    </location>
</feature>
<gene>
    <name evidence="3" type="ORF">V2J18_11160</name>
</gene>
<dbReference type="PANTHER" id="PTHR34606:SF15">
    <property type="entry name" value="BON DOMAIN-CONTAINING PROTEIN"/>
    <property type="match status" value="1"/>
</dbReference>
<feature type="domain" description="BON" evidence="2">
    <location>
        <begin position="335"/>
        <end position="403"/>
    </location>
</feature>
<proteinExistence type="predicted"/>
<dbReference type="RefSeq" id="WP_336131806.1">
    <property type="nucleotide sequence ID" value="NZ_JBANDL010000002.1"/>
</dbReference>
<dbReference type="InterPro" id="IPR014004">
    <property type="entry name" value="Transpt-assoc_nodulatn_dom_bac"/>
</dbReference>
<dbReference type="SMART" id="SM00749">
    <property type="entry name" value="BON"/>
    <property type="match status" value="1"/>
</dbReference>
<feature type="region of interest" description="Disordered" evidence="1">
    <location>
        <begin position="384"/>
        <end position="481"/>
    </location>
</feature>
<evidence type="ECO:0000256" key="1">
    <source>
        <dbReference type="SAM" id="MobiDB-lite"/>
    </source>
</evidence>
<sequence>MRKQQRENDPLGTGELKAVAEEALRLGARALEKSREWFNEMTDNFTDRSDDMRHQGERNRGERGRDPYGREAQQQRPRSQQAGSRGDYDDGDDYAAGPSTGSSGRDWDELSTRGADRHGHERGGGYMPERGREYGHASGYDSGRQDYGRQHDGREDYGRGWRDDRGQDQARSSRSHSGERSLYGAHGPDIERAYYDSGWRASGFDERSQSVGWEDDRGDAPGTSRGSRFGGSRGGYSRFGPSYGGESAGRGGREGLYDYSEHRPQQTRGGGEDRSYSDRGGRGYGQGYGRSSGYADRSGFSASAYGSGFDANPGAYREQGVASQRGRGPSRYTRSDERITEDLNERLTEDELIDASDIEVRCENGRIVLEGEVDQRWMKHRAEDIADACSGVKDVDNRIRVRGGGRTGSDHGGDRHNETGSGPQAGQGSQGQGQASQRGASAGQPRTGTLPGTSAPPSSGTGSGATGTGTAGNQGGGAQTH</sequence>
<keyword evidence="4" id="KW-1185">Reference proteome</keyword>
<dbReference type="EMBL" id="JBANDL010000002">
    <property type="protein sequence ID" value="MEI2455235.1"/>
    <property type="molecule type" value="Genomic_DNA"/>
</dbReference>
<organism evidence="3 4">
    <name type="scientific">Lysobacter firmicutimachus</name>
    <dbReference type="NCBI Taxonomy" id="1792846"/>
    <lineage>
        <taxon>Bacteria</taxon>
        <taxon>Pseudomonadati</taxon>
        <taxon>Pseudomonadota</taxon>
        <taxon>Gammaproteobacteria</taxon>
        <taxon>Lysobacterales</taxon>
        <taxon>Lysobacteraceae</taxon>
        <taxon>Lysobacter</taxon>
    </lineage>
</organism>
<feature type="compositionally biased region" description="Polar residues" evidence="1">
    <location>
        <begin position="72"/>
        <end position="83"/>
    </location>
</feature>
<protein>
    <submittedName>
        <fullName evidence="3">BON domain-containing protein</fullName>
    </submittedName>
</protein>
<feature type="compositionally biased region" description="Basic and acidic residues" evidence="1">
    <location>
        <begin position="45"/>
        <end position="69"/>
    </location>
</feature>